<feature type="transmembrane region" description="Helical" evidence="6">
    <location>
        <begin position="262"/>
        <end position="286"/>
    </location>
</feature>
<evidence type="ECO:0000313" key="8">
    <source>
        <dbReference type="Proteomes" id="UP000199754"/>
    </source>
</evidence>
<feature type="transmembrane region" description="Helical" evidence="6">
    <location>
        <begin position="148"/>
        <end position="169"/>
    </location>
</feature>
<organism evidence="7 8">
    <name type="scientific">Pseudosulfitobacter pseudonitzschiae</name>
    <dbReference type="NCBI Taxonomy" id="1402135"/>
    <lineage>
        <taxon>Bacteria</taxon>
        <taxon>Pseudomonadati</taxon>
        <taxon>Pseudomonadota</taxon>
        <taxon>Alphaproteobacteria</taxon>
        <taxon>Rhodobacterales</taxon>
        <taxon>Roseobacteraceae</taxon>
        <taxon>Pseudosulfitobacter</taxon>
    </lineage>
</organism>
<reference evidence="7 8" key="1">
    <citation type="submission" date="2017-07" db="EMBL/GenBank/DDBJ databases">
        <title>Genome Sequence of Sulfitobacter pseudonitzschiae Strain SMR1 Isolated from a culture of the Diatom Skeletonema marinoi.</title>
        <authorList>
            <person name="Topel M."/>
            <person name="Pinder M.I.M."/>
            <person name="Johansson O.N."/>
            <person name="Kourtchenko O."/>
            <person name="Godhe A."/>
            <person name="Clarke A.K."/>
        </authorList>
    </citation>
    <scope>NUCLEOTIDE SEQUENCE [LARGE SCALE GENOMIC DNA]</scope>
    <source>
        <strain evidence="7 8">SMR1</strain>
    </source>
</reference>
<keyword evidence="2 6" id="KW-0812">Transmembrane</keyword>
<dbReference type="PANTHER" id="PTHR30520">
    <property type="entry name" value="FORMATE TRANSPORTER-RELATED"/>
    <property type="match status" value="1"/>
</dbReference>
<dbReference type="InterPro" id="IPR023271">
    <property type="entry name" value="Aquaporin-like"/>
</dbReference>
<proteinExistence type="predicted"/>
<evidence type="ECO:0000313" key="7">
    <source>
        <dbReference type="EMBL" id="ASM73929.1"/>
    </source>
</evidence>
<dbReference type="AlphaFoldDB" id="A0A221K4K7"/>
<keyword evidence="8" id="KW-1185">Reference proteome</keyword>
<feature type="transmembrane region" description="Helical" evidence="6">
    <location>
        <begin position="196"/>
        <end position="214"/>
    </location>
</feature>
<dbReference type="KEGG" id="spse:SULPSESMR1_03152"/>
<dbReference type="InterPro" id="IPR000292">
    <property type="entry name" value="For/NO2_transpt"/>
</dbReference>
<protein>
    <submittedName>
        <fullName evidence="7">Inner membrane protein YfdC</fullName>
    </submittedName>
</protein>
<name>A0A221K4K7_9RHOB</name>
<dbReference type="STRING" id="1402135.SAMN05444149_104177"/>
<feature type="region of interest" description="Disordered" evidence="5">
    <location>
        <begin position="14"/>
        <end position="36"/>
    </location>
</feature>
<evidence type="ECO:0000256" key="5">
    <source>
        <dbReference type="SAM" id="MobiDB-lite"/>
    </source>
</evidence>
<sequence>MPWCYPLMSNRDEKKMVSTHESDPGAAPLEEETERESVERAARLSSKLIYEVIRRDGEEELARSKRSLFWSGTAAGIMISFSVLGEAILRTYLPDASWSFLIENFGYSLGFLLVIMCRMQLFTENTITTVLPLMVLPTTHTFGCVARLWVVVLAANVLGAFCIATLFAYTPVIPEDLRPALLSLSEHAVHMPADQSFFRAIPAGILVAAIVWMLPQASDSGFFTILTFTWLIAAGDFTHIVAGSVEMAYLGVQGLLGFSEALFGFFIPVLAGNIVGGTAVFAMIAWGQVKDDVLEKQ</sequence>
<dbReference type="GO" id="GO:0005886">
    <property type="term" value="C:plasma membrane"/>
    <property type="evidence" value="ECO:0007669"/>
    <property type="project" value="TreeGrafter"/>
</dbReference>
<evidence type="ECO:0000256" key="4">
    <source>
        <dbReference type="ARBA" id="ARBA00023136"/>
    </source>
</evidence>
<feature type="transmembrane region" description="Helical" evidence="6">
    <location>
        <begin position="68"/>
        <end position="89"/>
    </location>
</feature>
<evidence type="ECO:0000256" key="6">
    <source>
        <dbReference type="SAM" id="Phobius"/>
    </source>
</evidence>
<gene>
    <name evidence="7" type="primary">yfdC</name>
    <name evidence="7" type="ORF">SULPSESMR1_03152</name>
</gene>
<feature type="transmembrane region" description="Helical" evidence="6">
    <location>
        <begin position="221"/>
        <end position="242"/>
    </location>
</feature>
<keyword evidence="3 6" id="KW-1133">Transmembrane helix</keyword>
<dbReference type="PANTHER" id="PTHR30520:SF2">
    <property type="entry name" value="INNER MEMBRANE PROTEIN YFDC"/>
    <property type="match status" value="1"/>
</dbReference>
<evidence type="ECO:0000256" key="3">
    <source>
        <dbReference type="ARBA" id="ARBA00022989"/>
    </source>
</evidence>
<dbReference type="Proteomes" id="UP000199754">
    <property type="component" value="Chromosome"/>
</dbReference>
<evidence type="ECO:0000256" key="1">
    <source>
        <dbReference type="ARBA" id="ARBA00004141"/>
    </source>
</evidence>
<feature type="transmembrane region" description="Helical" evidence="6">
    <location>
        <begin position="109"/>
        <end position="136"/>
    </location>
</feature>
<evidence type="ECO:0000256" key="2">
    <source>
        <dbReference type="ARBA" id="ARBA00022692"/>
    </source>
</evidence>
<dbReference type="Gene3D" id="1.20.1080.10">
    <property type="entry name" value="Glycerol uptake facilitator protein"/>
    <property type="match status" value="1"/>
</dbReference>
<feature type="compositionally biased region" description="Basic and acidic residues" evidence="5">
    <location>
        <begin position="14"/>
        <end position="23"/>
    </location>
</feature>
<accession>A0A221K4K7</accession>
<dbReference type="GO" id="GO:0015499">
    <property type="term" value="F:formate transmembrane transporter activity"/>
    <property type="evidence" value="ECO:0007669"/>
    <property type="project" value="TreeGrafter"/>
</dbReference>
<dbReference type="EMBL" id="CP022415">
    <property type="protein sequence ID" value="ASM73929.1"/>
    <property type="molecule type" value="Genomic_DNA"/>
</dbReference>
<dbReference type="Pfam" id="PF01226">
    <property type="entry name" value="Form_Nir_trans"/>
    <property type="match status" value="1"/>
</dbReference>
<comment type="subcellular location">
    <subcellularLocation>
        <location evidence="1">Membrane</location>
        <topology evidence="1">Multi-pass membrane protein</topology>
    </subcellularLocation>
</comment>
<keyword evidence="4 6" id="KW-0472">Membrane</keyword>